<proteinExistence type="predicted"/>
<dbReference type="Pfam" id="PF13568">
    <property type="entry name" value="OMP_b-brl_2"/>
    <property type="match status" value="1"/>
</dbReference>
<organism evidence="2 3">
    <name type="scientific">Olivibacter ginsenosidimutans</name>
    <dbReference type="NCBI Taxonomy" id="1176537"/>
    <lineage>
        <taxon>Bacteria</taxon>
        <taxon>Pseudomonadati</taxon>
        <taxon>Bacteroidota</taxon>
        <taxon>Sphingobacteriia</taxon>
        <taxon>Sphingobacteriales</taxon>
        <taxon>Sphingobacteriaceae</taxon>
        <taxon>Olivibacter</taxon>
    </lineage>
</organism>
<dbReference type="InterPro" id="IPR025665">
    <property type="entry name" value="Beta-barrel_OMP_2"/>
</dbReference>
<feature type="domain" description="Outer membrane protein beta-barrel" evidence="1">
    <location>
        <begin position="20"/>
        <end position="190"/>
    </location>
</feature>
<evidence type="ECO:0000313" key="2">
    <source>
        <dbReference type="EMBL" id="GAA4793330.1"/>
    </source>
</evidence>
<sequence>MKKFILLSILVGFFHQQLSAQSWKYQYGIKLGASVPGYRLSNVSTGTTREASNTLGFSVTGTAEASPSRYFAIQSGLSFQLLGAQLNYSEFGKTNVRQRTFWLQVPLNVMAKLPLKDSSNFFIAAGPYGGLGLMGANNFDDSFTGTRTDFTFGSNGSQKRFDYGVNLNIGYQVKRGYNIAIGYMMGIADLSTSTRYQQRNRAWTVNVGYSF</sequence>
<dbReference type="RefSeq" id="WP_345231831.1">
    <property type="nucleotide sequence ID" value="NZ_BAABIQ010000034.1"/>
</dbReference>
<keyword evidence="3" id="KW-1185">Reference proteome</keyword>
<reference evidence="3" key="1">
    <citation type="journal article" date="2019" name="Int. J. Syst. Evol. Microbiol.">
        <title>The Global Catalogue of Microorganisms (GCM) 10K type strain sequencing project: providing services to taxonomists for standard genome sequencing and annotation.</title>
        <authorList>
            <consortium name="The Broad Institute Genomics Platform"/>
            <consortium name="The Broad Institute Genome Sequencing Center for Infectious Disease"/>
            <person name="Wu L."/>
            <person name="Ma J."/>
        </authorList>
    </citation>
    <scope>NUCLEOTIDE SEQUENCE [LARGE SCALE GENOMIC DNA]</scope>
    <source>
        <strain evidence="3">JCM 18200</strain>
    </source>
</reference>
<evidence type="ECO:0000259" key="1">
    <source>
        <dbReference type="Pfam" id="PF13568"/>
    </source>
</evidence>
<gene>
    <name evidence="2" type="ORF">GCM10023231_21990</name>
</gene>
<dbReference type="EMBL" id="BAABIQ010000034">
    <property type="protein sequence ID" value="GAA4793330.1"/>
    <property type="molecule type" value="Genomic_DNA"/>
</dbReference>
<name>A0ABP9BC56_9SPHI</name>
<protein>
    <recommendedName>
        <fullName evidence="1">Outer membrane protein beta-barrel domain-containing protein</fullName>
    </recommendedName>
</protein>
<accession>A0ABP9BC56</accession>
<evidence type="ECO:0000313" key="3">
    <source>
        <dbReference type="Proteomes" id="UP001501411"/>
    </source>
</evidence>
<dbReference type="Proteomes" id="UP001501411">
    <property type="component" value="Unassembled WGS sequence"/>
</dbReference>
<comment type="caution">
    <text evidence="2">The sequence shown here is derived from an EMBL/GenBank/DDBJ whole genome shotgun (WGS) entry which is preliminary data.</text>
</comment>